<reference evidence="1" key="1">
    <citation type="submission" date="2019-09" db="EMBL/GenBank/DDBJ databases">
        <title>Draft genome information of white flower Hibiscus syriacus.</title>
        <authorList>
            <person name="Kim Y.-M."/>
        </authorList>
    </citation>
    <scope>NUCLEOTIDE SEQUENCE [LARGE SCALE GENOMIC DNA]</scope>
    <source>
        <strain evidence="1">YM2019G1</strain>
    </source>
</reference>
<keyword evidence="2" id="KW-1185">Reference proteome</keyword>
<comment type="caution">
    <text evidence="1">The sequence shown here is derived from an EMBL/GenBank/DDBJ whole genome shotgun (WGS) entry which is preliminary data.</text>
</comment>
<gene>
    <name evidence="1" type="ORF">F3Y22_tig00116925pilonHSYRG00038</name>
</gene>
<evidence type="ECO:0000313" key="2">
    <source>
        <dbReference type="Proteomes" id="UP000436088"/>
    </source>
</evidence>
<dbReference type="Proteomes" id="UP000436088">
    <property type="component" value="Unassembled WGS sequence"/>
</dbReference>
<dbReference type="EMBL" id="VEPZ02001723">
    <property type="protein sequence ID" value="KAE8661263.1"/>
    <property type="molecule type" value="Genomic_DNA"/>
</dbReference>
<protein>
    <submittedName>
        <fullName evidence="1">Uncharacterized protein</fullName>
    </submittedName>
</protein>
<proteinExistence type="predicted"/>
<sequence length="82" mass="9250">MRLKMSCREVEEEYGSHGSVLGGKPNRCVIYPPNPSFVADHLETSNNNWFVRAKVASDLVVKVGDFSFHIHKSSSWTVNRTV</sequence>
<dbReference type="AlphaFoldDB" id="A0A6A2WME3"/>
<name>A0A6A2WME3_HIBSY</name>
<organism evidence="1 2">
    <name type="scientific">Hibiscus syriacus</name>
    <name type="common">Rose of Sharon</name>
    <dbReference type="NCBI Taxonomy" id="106335"/>
    <lineage>
        <taxon>Eukaryota</taxon>
        <taxon>Viridiplantae</taxon>
        <taxon>Streptophyta</taxon>
        <taxon>Embryophyta</taxon>
        <taxon>Tracheophyta</taxon>
        <taxon>Spermatophyta</taxon>
        <taxon>Magnoliopsida</taxon>
        <taxon>eudicotyledons</taxon>
        <taxon>Gunneridae</taxon>
        <taxon>Pentapetalae</taxon>
        <taxon>rosids</taxon>
        <taxon>malvids</taxon>
        <taxon>Malvales</taxon>
        <taxon>Malvaceae</taxon>
        <taxon>Malvoideae</taxon>
        <taxon>Hibiscus</taxon>
    </lineage>
</organism>
<evidence type="ECO:0000313" key="1">
    <source>
        <dbReference type="EMBL" id="KAE8661263.1"/>
    </source>
</evidence>
<accession>A0A6A2WME3</accession>